<proteinExistence type="predicted"/>
<gene>
    <name evidence="1" type="ORF">LshimejAT787_0904950</name>
</gene>
<sequence>MYVGLAEVDEVFSLAYEVHLSPKATGPPPSHGNNIIVCNEHFPTSGLRPGAMESRVVLRSLGKFISKARHLITRSQALIRKALATDYQMLRTN</sequence>
<dbReference type="EMBL" id="BRPK01000009">
    <property type="protein sequence ID" value="GLB41280.1"/>
    <property type="molecule type" value="Genomic_DNA"/>
</dbReference>
<name>A0A9P3PRB0_LYOSH</name>
<organism evidence="1 2">
    <name type="scientific">Lyophyllum shimeji</name>
    <name type="common">Hon-shimeji</name>
    <name type="synonym">Tricholoma shimeji</name>
    <dbReference type="NCBI Taxonomy" id="47721"/>
    <lineage>
        <taxon>Eukaryota</taxon>
        <taxon>Fungi</taxon>
        <taxon>Dikarya</taxon>
        <taxon>Basidiomycota</taxon>
        <taxon>Agaricomycotina</taxon>
        <taxon>Agaricomycetes</taxon>
        <taxon>Agaricomycetidae</taxon>
        <taxon>Agaricales</taxon>
        <taxon>Tricholomatineae</taxon>
        <taxon>Lyophyllaceae</taxon>
        <taxon>Lyophyllum</taxon>
    </lineage>
</organism>
<keyword evidence="2" id="KW-1185">Reference proteome</keyword>
<protein>
    <submittedName>
        <fullName evidence="1">Uncharacterized protein</fullName>
    </submittedName>
</protein>
<comment type="caution">
    <text evidence="1">The sequence shown here is derived from an EMBL/GenBank/DDBJ whole genome shotgun (WGS) entry which is preliminary data.</text>
</comment>
<accession>A0A9P3PRB0</accession>
<dbReference type="Proteomes" id="UP001063166">
    <property type="component" value="Unassembled WGS sequence"/>
</dbReference>
<dbReference type="AlphaFoldDB" id="A0A9P3PRB0"/>
<evidence type="ECO:0000313" key="2">
    <source>
        <dbReference type="Proteomes" id="UP001063166"/>
    </source>
</evidence>
<evidence type="ECO:0000313" key="1">
    <source>
        <dbReference type="EMBL" id="GLB41280.1"/>
    </source>
</evidence>
<reference evidence="1" key="1">
    <citation type="submission" date="2022-07" db="EMBL/GenBank/DDBJ databases">
        <title>The genome of Lyophyllum shimeji provides insight into the initial evolution of ectomycorrhizal fungal genome.</title>
        <authorList>
            <person name="Kobayashi Y."/>
            <person name="Shibata T."/>
            <person name="Hirakawa H."/>
            <person name="Shigenobu S."/>
            <person name="Nishiyama T."/>
            <person name="Yamada A."/>
            <person name="Hasebe M."/>
            <person name="Kawaguchi M."/>
        </authorList>
    </citation>
    <scope>NUCLEOTIDE SEQUENCE</scope>
    <source>
        <strain evidence="1">AT787</strain>
    </source>
</reference>